<dbReference type="EMBL" id="CP001682">
    <property type="protein sequence ID" value="ACU94752.1"/>
    <property type="molecule type" value="Genomic_DNA"/>
</dbReference>
<gene>
    <name evidence="1" type="ordered locus">Ccur_10610</name>
</gene>
<reference evidence="1 2" key="1">
    <citation type="journal article" date="2009" name="Stand. Genomic Sci.">
        <title>Complete genome sequence of Cryptobacterium curtum type strain (12-3).</title>
        <authorList>
            <person name="Mavrommatis K."/>
            <person name="Pukall R."/>
            <person name="Rohde C."/>
            <person name="Chen F."/>
            <person name="Sims D."/>
            <person name="Brettin T."/>
            <person name="Kuske C."/>
            <person name="Detter J.C."/>
            <person name="Han C."/>
            <person name="Lapidus A."/>
            <person name="Copeland A."/>
            <person name="Glavina Del Rio T."/>
            <person name="Nolan M."/>
            <person name="Lucas S."/>
            <person name="Tice H."/>
            <person name="Cheng J.F."/>
            <person name="Bruce D."/>
            <person name="Goodwin L."/>
            <person name="Pitluck S."/>
            <person name="Ovchinnikova G."/>
            <person name="Pati A."/>
            <person name="Ivanova N."/>
            <person name="Chen A."/>
            <person name="Palaniappan K."/>
            <person name="Chain P."/>
            <person name="D'haeseleer P."/>
            <person name="Goker M."/>
            <person name="Bristow J."/>
            <person name="Eisen J.A."/>
            <person name="Markowitz V."/>
            <person name="Hugenholtz P."/>
            <person name="Rohde M."/>
            <person name="Klenk H.P."/>
            <person name="Kyrpides N.C."/>
        </authorList>
    </citation>
    <scope>NUCLEOTIDE SEQUENCE [LARGE SCALE GENOMIC DNA]</scope>
    <source>
        <strain evidence="2">ATCC 700683 / DSM 15641 / 12-3</strain>
    </source>
</reference>
<name>C7MPB2_CRYCD</name>
<organism evidence="1 2">
    <name type="scientific">Cryptobacterium curtum (strain ATCC 700683 / DSM 15641 / CCUG 43107 / 12-3)</name>
    <dbReference type="NCBI Taxonomy" id="469378"/>
    <lineage>
        <taxon>Bacteria</taxon>
        <taxon>Bacillati</taxon>
        <taxon>Actinomycetota</taxon>
        <taxon>Coriobacteriia</taxon>
        <taxon>Eggerthellales</taxon>
        <taxon>Eggerthellaceae</taxon>
        <taxon>Cryptobacterium</taxon>
    </lineage>
</organism>
<dbReference type="HOGENOM" id="CLU_187427_2_0_11"/>
<dbReference type="KEGG" id="ccu:Ccur_10610"/>
<dbReference type="RefSeq" id="WP_012803437.1">
    <property type="nucleotide sequence ID" value="NC_013170.1"/>
</dbReference>
<sequence>MAYSKAQGRASAKYNKEKTITKTIRFSHHELDVVKYLEAQPNMSGYIKSLIRTDMNRTAH</sequence>
<dbReference type="OrthoDB" id="3183843at2"/>
<evidence type="ECO:0000313" key="1">
    <source>
        <dbReference type="EMBL" id="ACU94752.1"/>
    </source>
</evidence>
<dbReference type="Proteomes" id="UP000000954">
    <property type="component" value="Chromosome"/>
</dbReference>
<evidence type="ECO:0000313" key="2">
    <source>
        <dbReference type="Proteomes" id="UP000000954"/>
    </source>
</evidence>
<accession>C7MPB2</accession>
<keyword evidence="2" id="KW-1185">Reference proteome</keyword>
<dbReference type="AlphaFoldDB" id="C7MPB2"/>
<protein>
    <submittedName>
        <fullName evidence="1">Uncharacterized protein</fullName>
    </submittedName>
</protein>
<proteinExistence type="predicted"/>